<dbReference type="EMBL" id="JAAALK010000286">
    <property type="protein sequence ID" value="KAG8061740.1"/>
    <property type="molecule type" value="Genomic_DNA"/>
</dbReference>
<feature type="compositionally biased region" description="Acidic residues" evidence="1">
    <location>
        <begin position="55"/>
        <end position="66"/>
    </location>
</feature>
<feature type="compositionally biased region" description="Basic residues" evidence="1">
    <location>
        <begin position="1"/>
        <end position="11"/>
    </location>
</feature>
<dbReference type="AlphaFoldDB" id="A0A8J5VDB8"/>
<gene>
    <name evidence="2" type="ORF">GUJ93_ZPchr0003g17758</name>
</gene>
<feature type="compositionally biased region" description="Basic and acidic residues" evidence="1">
    <location>
        <begin position="91"/>
        <end position="103"/>
    </location>
</feature>
<evidence type="ECO:0000256" key="1">
    <source>
        <dbReference type="SAM" id="MobiDB-lite"/>
    </source>
</evidence>
<reference evidence="2" key="1">
    <citation type="journal article" date="2021" name="bioRxiv">
        <title>Whole Genome Assembly and Annotation of Northern Wild Rice, Zizania palustris L., Supports a Whole Genome Duplication in the Zizania Genus.</title>
        <authorList>
            <person name="Haas M."/>
            <person name="Kono T."/>
            <person name="Macchietto M."/>
            <person name="Millas R."/>
            <person name="McGilp L."/>
            <person name="Shao M."/>
            <person name="Duquette J."/>
            <person name="Hirsch C.N."/>
            <person name="Kimball J."/>
        </authorList>
    </citation>
    <scope>NUCLEOTIDE SEQUENCE</scope>
    <source>
        <tissue evidence="2">Fresh leaf tissue</tissue>
    </source>
</reference>
<reference evidence="2" key="2">
    <citation type="submission" date="2021-02" db="EMBL/GenBank/DDBJ databases">
        <authorList>
            <person name="Kimball J.A."/>
            <person name="Haas M.W."/>
            <person name="Macchietto M."/>
            <person name="Kono T."/>
            <person name="Duquette J."/>
            <person name="Shao M."/>
        </authorList>
    </citation>
    <scope>NUCLEOTIDE SEQUENCE</scope>
    <source>
        <tissue evidence="2">Fresh leaf tissue</tissue>
    </source>
</reference>
<feature type="region of interest" description="Disordered" evidence="1">
    <location>
        <begin position="1"/>
        <end position="132"/>
    </location>
</feature>
<comment type="caution">
    <text evidence="2">The sequence shown here is derived from an EMBL/GenBank/DDBJ whole genome shotgun (WGS) entry which is preliminary data.</text>
</comment>
<evidence type="ECO:0000313" key="3">
    <source>
        <dbReference type="Proteomes" id="UP000729402"/>
    </source>
</evidence>
<organism evidence="2 3">
    <name type="scientific">Zizania palustris</name>
    <name type="common">Northern wild rice</name>
    <dbReference type="NCBI Taxonomy" id="103762"/>
    <lineage>
        <taxon>Eukaryota</taxon>
        <taxon>Viridiplantae</taxon>
        <taxon>Streptophyta</taxon>
        <taxon>Embryophyta</taxon>
        <taxon>Tracheophyta</taxon>
        <taxon>Spermatophyta</taxon>
        <taxon>Magnoliopsida</taxon>
        <taxon>Liliopsida</taxon>
        <taxon>Poales</taxon>
        <taxon>Poaceae</taxon>
        <taxon>BOP clade</taxon>
        <taxon>Oryzoideae</taxon>
        <taxon>Oryzeae</taxon>
        <taxon>Zizaniinae</taxon>
        <taxon>Zizania</taxon>
    </lineage>
</organism>
<feature type="compositionally biased region" description="Gly residues" evidence="1">
    <location>
        <begin position="118"/>
        <end position="132"/>
    </location>
</feature>
<protein>
    <submittedName>
        <fullName evidence="2">Uncharacterized protein</fullName>
    </submittedName>
</protein>
<name>A0A8J5VDB8_ZIZPA</name>
<accession>A0A8J5VDB8</accession>
<sequence>MYNGKKRKRKKGSGEGPGLPFSLLPSSCSTGRAAPNHHADDPRLRRCRGRYGGIDIEDDDNDDDDSSESREASVPHQPSIGGYSSCRRTPPHKEVSAEHHGLQDGKVSSSRRIHAPPKGGGGGCRGAEGGVR</sequence>
<dbReference type="Proteomes" id="UP000729402">
    <property type="component" value="Unassembled WGS sequence"/>
</dbReference>
<evidence type="ECO:0000313" key="2">
    <source>
        <dbReference type="EMBL" id="KAG8061740.1"/>
    </source>
</evidence>
<proteinExistence type="predicted"/>
<keyword evidence="3" id="KW-1185">Reference proteome</keyword>